<dbReference type="Pfam" id="PF12974">
    <property type="entry name" value="Phosphonate-bd"/>
    <property type="match status" value="1"/>
</dbReference>
<dbReference type="GO" id="GO:0043190">
    <property type="term" value="C:ATP-binding cassette (ABC) transporter complex"/>
    <property type="evidence" value="ECO:0007669"/>
    <property type="project" value="InterPro"/>
</dbReference>
<accession>A0AAU7QFH7</accession>
<proteinExistence type="inferred from homology"/>
<sequence length="240" mass="26196">MPVRLQQVTDYAAVIEALRNKQVDLVRLGPAGYVTAYNVTQGGVQPLVAELDVNGNFGYHSILFVRSDSPWQKVEDLKGKSVAFGDPASTSSYQAPVYFLRQNGIEAKSFFGRTAFVGGQEAVQVTSVLNGTYDAAFGGFRSETSNTISDVENTGVVPKGKLHIIWRSPTLPSSLWAVRSDLNEDVKNQLASLLIGLKTDDSKLWTVFAGGKVSGFRRVTQSDYEGVAKILKANETDRRK</sequence>
<evidence type="ECO:0000256" key="2">
    <source>
        <dbReference type="ARBA" id="ARBA00022729"/>
    </source>
</evidence>
<reference evidence="3" key="1">
    <citation type="submission" date="2024-06" db="EMBL/GenBank/DDBJ databases">
        <authorList>
            <person name="Coelho C."/>
            <person name="Bento M."/>
            <person name="Garcia E."/>
            <person name="Camelo A."/>
            <person name="Brandao I."/>
            <person name="Espirito Santo C."/>
            <person name="Trovao J."/>
            <person name="Verissimo A."/>
            <person name="Costa J."/>
            <person name="Tiago I."/>
        </authorList>
    </citation>
    <scope>NUCLEOTIDE SEQUENCE</scope>
    <source>
        <strain evidence="3">KWT182</strain>
    </source>
</reference>
<dbReference type="EMBL" id="CP157947">
    <property type="protein sequence ID" value="XBS71843.1"/>
    <property type="molecule type" value="Genomic_DNA"/>
</dbReference>
<dbReference type="PANTHER" id="PTHR35841:SF1">
    <property type="entry name" value="PHOSPHONATES-BINDING PERIPLASMIC PROTEIN"/>
    <property type="match status" value="1"/>
</dbReference>
<dbReference type="CDD" id="cd01071">
    <property type="entry name" value="PBP2_PhnD_like"/>
    <property type="match status" value="1"/>
</dbReference>
<evidence type="ECO:0000256" key="1">
    <source>
        <dbReference type="ARBA" id="ARBA00007162"/>
    </source>
</evidence>
<dbReference type="NCBIfam" id="TIGR01098">
    <property type="entry name" value="3A0109s03R"/>
    <property type="match status" value="1"/>
</dbReference>
<dbReference type="AlphaFoldDB" id="A0AAU7QFH7"/>
<dbReference type="InterPro" id="IPR005770">
    <property type="entry name" value="PhnD"/>
</dbReference>
<comment type="similarity">
    <text evidence="1">Belongs to the phosphate/phosphite/phosphonate binding protein family.</text>
</comment>
<evidence type="ECO:0000313" key="3">
    <source>
        <dbReference type="EMBL" id="XBS71843.1"/>
    </source>
</evidence>
<dbReference type="PANTHER" id="PTHR35841">
    <property type="entry name" value="PHOSPHONATES-BINDING PERIPLASMIC PROTEIN"/>
    <property type="match status" value="1"/>
</dbReference>
<organism evidence="3">
    <name type="scientific">Acerihabitans sp. KWT182</name>
    <dbReference type="NCBI Taxonomy" id="3157919"/>
    <lineage>
        <taxon>Bacteria</taxon>
        <taxon>Pseudomonadati</taxon>
        <taxon>Pseudomonadota</taxon>
        <taxon>Gammaproteobacteria</taxon>
        <taxon>Enterobacterales</taxon>
        <taxon>Pectobacteriaceae</taxon>
        <taxon>Acerihabitans</taxon>
    </lineage>
</organism>
<name>A0AAU7QFH7_9GAMM</name>
<dbReference type="GO" id="GO:0055085">
    <property type="term" value="P:transmembrane transport"/>
    <property type="evidence" value="ECO:0007669"/>
    <property type="project" value="InterPro"/>
</dbReference>
<dbReference type="SUPFAM" id="SSF53850">
    <property type="entry name" value="Periplasmic binding protein-like II"/>
    <property type="match status" value="1"/>
</dbReference>
<keyword evidence="2" id="KW-0732">Signal</keyword>
<gene>
    <name evidence="3" type="ORF">ABK905_08090</name>
</gene>
<protein>
    <submittedName>
        <fullName evidence="3">Phosphate/phosphite/phosphonate ABC transporter substrate-binding protein</fullName>
    </submittedName>
</protein>
<dbReference type="Gene3D" id="3.40.190.10">
    <property type="entry name" value="Periplasmic binding protein-like II"/>
    <property type="match status" value="2"/>
</dbReference>